<feature type="region of interest" description="Disordered" evidence="2">
    <location>
        <begin position="237"/>
        <end position="264"/>
    </location>
</feature>
<accession>A0A085NJZ1</accession>
<dbReference type="InterPro" id="IPR007304">
    <property type="entry name" value="TAP46-like"/>
</dbReference>
<organism evidence="4">
    <name type="scientific">Trichuris suis</name>
    <name type="common">pig whipworm</name>
    <dbReference type="NCBI Taxonomy" id="68888"/>
    <lineage>
        <taxon>Eukaryota</taxon>
        <taxon>Metazoa</taxon>
        <taxon>Ecdysozoa</taxon>
        <taxon>Nematoda</taxon>
        <taxon>Enoplea</taxon>
        <taxon>Dorylaimia</taxon>
        <taxon>Trichinellida</taxon>
        <taxon>Trichuridae</taxon>
        <taxon>Trichuris</taxon>
    </lineage>
</organism>
<dbReference type="Pfam" id="PF04177">
    <property type="entry name" value="TAP42"/>
    <property type="match status" value="1"/>
</dbReference>
<evidence type="ECO:0000313" key="3">
    <source>
        <dbReference type="EMBL" id="KFD48247.1"/>
    </source>
</evidence>
<dbReference type="EMBL" id="KL363299">
    <property type="protein sequence ID" value="KFD48247.1"/>
    <property type="molecule type" value="Genomic_DNA"/>
</dbReference>
<evidence type="ECO:0000313" key="4">
    <source>
        <dbReference type="EMBL" id="KFD69787.1"/>
    </source>
</evidence>
<protein>
    <recommendedName>
        <fullName evidence="6">TAP42-like family protein</fullName>
    </recommendedName>
</protein>
<keyword evidence="5" id="KW-1185">Reference proteome</keyword>
<dbReference type="PANTHER" id="PTHR10933:SF9">
    <property type="entry name" value="IMMUNOGLOBULIN-BINDING PROTEIN 1"/>
    <property type="match status" value="1"/>
</dbReference>
<evidence type="ECO:0000256" key="2">
    <source>
        <dbReference type="SAM" id="MobiDB-lite"/>
    </source>
</evidence>
<dbReference type="GO" id="GO:0005829">
    <property type="term" value="C:cytosol"/>
    <property type="evidence" value="ECO:0007669"/>
    <property type="project" value="TreeGrafter"/>
</dbReference>
<dbReference type="AlphaFoldDB" id="A0A085NJZ1"/>
<dbReference type="EMBL" id="KL367492">
    <property type="protein sequence ID" value="KFD69787.1"/>
    <property type="molecule type" value="Genomic_DNA"/>
</dbReference>
<feature type="compositionally biased region" description="Basic and acidic residues" evidence="2">
    <location>
        <begin position="254"/>
        <end position="264"/>
    </location>
</feature>
<evidence type="ECO:0000313" key="5">
    <source>
        <dbReference type="Proteomes" id="UP000030764"/>
    </source>
</evidence>
<dbReference type="GO" id="GO:0035303">
    <property type="term" value="P:regulation of dephosphorylation"/>
    <property type="evidence" value="ECO:0007669"/>
    <property type="project" value="TreeGrafter"/>
</dbReference>
<evidence type="ECO:0000256" key="1">
    <source>
        <dbReference type="SAM" id="Coils"/>
    </source>
</evidence>
<dbReference type="GO" id="GO:0009966">
    <property type="term" value="P:regulation of signal transduction"/>
    <property type="evidence" value="ECO:0007669"/>
    <property type="project" value="InterPro"/>
</dbReference>
<dbReference type="InterPro" id="IPR038511">
    <property type="entry name" value="TAP42/TAP46-like_sf"/>
</dbReference>
<sequence>MTSESATSSCKLYSQFMKLSERSEELIESSLPADQTAKDCRELVKELQELTVAIDELKLYDGKERLDDVSMDDLRMLKISAYLGLLLTNEALENRMECLEKAIDYLKQYLTIMKKFSIFNDPDIGPLLVDDNPNGRDGRQEVGNSSQELMSGRERRAKRTENYSKLKCHLERLKMRPQLVLTEKKQREVCLDELRLYGFCVLDELTLAKDVYKLLQIEQAIVEEQVILNELLNSLPNSPNATSQYSDESLEALGSKERPDDAMN</sequence>
<keyword evidence="1" id="KW-0175">Coiled coil</keyword>
<feature type="coiled-coil region" evidence="1">
    <location>
        <begin position="33"/>
        <end position="109"/>
    </location>
</feature>
<dbReference type="GO" id="GO:0051721">
    <property type="term" value="F:protein phosphatase 2A binding"/>
    <property type="evidence" value="ECO:0007669"/>
    <property type="project" value="TreeGrafter"/>
</dbReference>
<dbReference type="Proteomes" id="UP000030758">
    <property type="component" value="Unassembled WGS sequence"/>
</dbReference>
<name>A0A085NJZ1_9BILA</name>
<evidence type="ECO:0008006" key="6">
    <source>
        <dbReference type="Google" id="ProtNLM"/>
    </source>
</evidence>
<dbReference type="Gene3D" id="1.25.40.540">
    <property type="entry name" value="TAP42-like family"/>
    <property type="match status" value="1"/>
</dbReference>
<dbReference type="PANTHER" id="PTHR10933">
    <property type="entry name" value="IMMUNOGLOBULIN-BINDING PROTEIN 1"/>
    <property type="match status" value="1"/>
</dbReference>
<proteinExistence type="predicted"/>
<feature type="region of interest" description="Disordered" evidence="2">
    <location>
        <begin position="130"/>
        <end position="158"/>
    </location>
</feature>
<reference evidence="4 5" key="1">
    <citation type="journal article" date="2014" name="Nat. Genet.">
        <title>Genome and transcriptome of the porcine whipworm Trichuris suis.</title>
        <authorList>
            <person name="Jex A.R."/>
            <person name="Nejsum P."/>
            <person name="Schwarz E.M."/>
            <person name="Hu L."/>
            <person name="Young N.D."/>
            <person name="Hall R.S."/>
            <person name="Korhonen P.K."/>
            <person name="Liao S."/>
            <person name="Thamsborg S."/>
            <person name="Xia J."/>
            <person name="Xu P."/>
            <person name="Wang S."/>
            <person name="Scheerlinck J.P."/>
            <person name="Hofmann A."/>
            <person name="Sternberg P.W."/>
            <person name="Wang J."/>
            <person name="Gasser R.B."/>
        </authorList>
    </citation>
    <scope>NUCLEOTIDE SEQUENCE [LARGE SCALE GENOMIC DNA]</scope>
    <source>
        <strain evidence="4">DCEP-RM93F</strain>
        <strain evidence="3">DCEP-RM93M</strain>
    </source>
</reference>
<gene>
    <name evidence="3" type="ORF">M513_10890</name>
    <name evidence="4" type="ORF">M514_10890</name>
</gene>
<dbReference type="Proteomes" id="UP000030764">
    <property type="component" value="Unassembled WGS sequence"/>
</dbReference>